<dbReference type="RefSeq" id="WP_111599349.1">
    <property type="nucleotide sequence ID" value="NZ_QLLL01000007.1"/>
</dbReference>
<feature type="domain" description="VOC" evidence="1">
    <location>
        <begin position="7"/>
        <end position="126"/>
    </location>
</feature>
<organism evidence="2 3">
    <name type="scientific">Chitinophaga skermanii</name>
    <dbReference type="NCBI Taxonomy" id="331697"/>
    <lineage>
        <taxon>Bacteria</taxon>
        <taxon>Pseudomonadati</taxon>
        <taxon>Bacteroidota</taxon>
        <taxon>Chitinophagia</taxon>
        <taxon>Chitinophagales</taxon>
        <taxon>Chitinophagaceae</taxon>
        <taxon>Chitinophaga</taxon>
    </lineage>
</organism>
<dbReference type="Proteomes" id="UP000249547">
    <property type="component" value="Unassembled WGS sequence"/>
</dbReference>
<dbReference type="PANTHER" id="PTHR33993:SF2">
    <property type="entry name" value="VOC DOMAIN-CONTAINING PROTEIN"/>
    <property type="match status" value="1"/>
</dbReference>
<dbReference type="InterPro" id="IPR029068">
    <property type="entry name" value="Glyas_Bleomycin-R_OHBP_Dase"/>
</dbReference>
<sequence>MDANMNTINWFEIPVIDFERAKAFYQAIFQVHLLEMEIGDVKLAMFPSEMGSGKVSGALCIGEGYTPSKAGTLIYFNGNPDLQNILDRVTAAGGTVTLQKTQVNPEIGYMAFFNDTEGNRLALHSDY</sequence>
<name>A0A327QB08_9BACT</name>
<comment type="caution">
    <text evidence="2">The sequence shown here is derived from an EMBL/GenBank/DDBJ whole genome shotgun (WGS) entry which is preliminary data.</text>
</comment>
<dbReference type="EMBL" id="QLLL01000007">
    <property type="protein sequence ID" value="RAJ01719.1"/>
    <property type="molecule type" value="Genomic_DNA"/>
</dbReference>
<evidence type="ECO:0000313" key="3">
    <source>
        <dbReference type="Proteomes" id="UP000249547"/>
    </source>
</evidence>
<dbReference type="Pfam" id="PF00903">
    <property type="entry name" value="Glyoxalase"/>
    <property type="match status" value="1"/>
</dbReference>
<dbReference type="InterPro" id="IPR037523">
    <property type="entry name" value="VOC_core"/>
</dbReference>
<dbReference type="SUPFAM" id="SSF54593">
    <property type="entry name" value="Glyoxalase/Bleomycin resistance protein/Dihydroxybiphenyl dioxygenase"/>
    <property type="match status" value="1"/>
</dbReference>
<dbReference type="PANTHER" id="PTHR33993">
    <property type="entry name" value="GLYOXALASE-RELATED"/>
    <property type="match status" value="1"/>
</dbReference>
<evidence type="ECO:0000313" key="2">
    <source>
        <dbReference type="EMBL" id="RAJ01719.1"/>
    </source>
</evidence>
<dbReference type="InterPro" id="IPR052164">
    <property type="entry name" value="Anthracycline_SecMetBiosynth"/>
</dbReference>
<gene>
    <name evidence="2" type="ORF">LX64_03937</name>
</gene>
<proteinExistence type="predicted"/>
<dbReference type="InterPro" id="IPR004360">
    <property type="entry name" value="Glyas_Fos-R_dOase_dom"/>
</dbReference>
<dbReference type="AlphaFoldDB" id="A0A327QB08"/>
<keyword evidence="3" id="KW-1185">Reference proteome</keyword>
<evidence type="ECO:0000259" key="1">
    <source>
        <dbReference type="PROSITE" id="PS51819"/>
    </source>
</evidence>
<dbReference type="OrthoDB" id="9804235at2"/>
<protein>
    <recommendedName>
        <fullName evidence="1">VOC domain-containing protein</fullName>
    </recommendedName>
</protein>
<reference evidence="2 3" key="1">
    <citation type="submission" date="2018-06" db="EMBL/GenBank/DDBJ databases">
        <title>Genomic Encyclopedia of Archaeal and Bacterial Type Strains, Phase II (KMG-II): from individual species to whole genera.</title>
        <authorList>
            <person name="Goeker M."/>
        </authorList>
    </citation>
    <scope>NUCLEOTIDE SEQUENCE [LARGE SCALE GENOMIC DNA]</scope>
    <source>
        <strain evidence="2 3">DSM 23857</strain>
    </source>
</reference>
<dbReference type="Gene3D" id="3.10.180.10">
    <property type="entry name" value="2,3-Dihydroxybiphenyl 1,2-Dioxygenase, domain 1"/>
    <property type="match status" value="1"/>
</dbReference>
<dbReference type="CDD" id="cd07247">
    <property type="entry name" value="SgaA_N_like"/>
    <property type="match status" value="1"/>
</dbReference>
<dbReference type="PROSITE" id="PS51819">
    <property type="entry name" value="VOC"/>
    <property type="match status" value="1"/>
</dbReference>
<accession>A0A327QB08</accession>